<feature type="domain" description="Methyltransferase" evidence="5">
    <location>
        <begin position="65"/>
        <end position="163"/>
    </location>
</feature>
<feature type="binding site" evidence="3 4">
    <location>
        <begin position="94"/>
        <end position="95"/>
    </location>
    <ligand>
        <name>S-adenosyl-L-methionine</name>
        <dbReference type="ChEBI" id="CHEBI:59789"/>
    </ligand>
</feature>
<dbReference type="InterPro" id="IPR041698">
    <property type="entry name" value="Methyltransf_25"/>
</dbReference>
<evidence type="ECO:0000256" key="2">
    <source>
        <dbReference type="ARBA" id="ARBA00022691"/>
    </source>
</evidence>
<dbReference type="Pfam" id="PF13649">
    <property type="entry name" value="Methyltransf_25"/>
    <property type="match status" value="1"/>
</dbReference>
<evidence type="ECO:0000256" key="1">
    <source>
        <dbReference type="ARBA" id="ARBA00022679"/>
    </source>
</evidence>
<feature type="binding site" evidence="3 4">
    <location>
        <begin position="69"/>
        <end position="71"/>
    </location>
    <ligand>
        <name>S-adenosyl-L-methionine</name>
        <dbReference type="ChEBI" id="CHEBI:59789"/>
    </ligand>
</feature>
<dbReference type="HAMAP" id="MF_01589">
    <property type="entry name" value="Cx_SAM_synthase"/>
    <property type="match status" value="1"/>
</dbReference>
<organism evidence="6 7">
    <name type="scientific">Pelagicoccus mobilis</name>
    <dbReference type="NCBI Taxonomy" id="415221"/>
    <lineage>
        <taxon>Bacteria</taxon>
        <taxon>Pseudomonadati</taxon>
        <taxon>Verrucomicrobiota</taxon>
        <taxon>Opitutia</taxon>
        <taxon>Puniceicoccales</taxon>
        <taxon>Pelagicoccaceae</taxon>
        <taxon>Pelagicoccus</taxon>
    </lineage>
</organism>
<comment type="function">
    <text evidence="3">Catalyzes the conversion of S-adenosyl-L-methionine (SAM) to carboxy-S-adenosyl-L-methionine (Cx-SAM).</text>
</comment>
<keyword evidence="1 3" id="KW-0808">Transferase</keyword>
<gene>
    <name evidence="3 6" type="primary">cmoA</name>
    <name evidence="6" type="ORF">JIN87_24520</name>
</gene>
<dbReference type="InterPro" id="IPR005271">
    <property type="entry name" value="CmoA"/>
</dbReference>
<keyword evidence="7" id="KW-1185">Reference proteome</keyword>
<evidence type="ECO:0000313" key="7">
    <source>
        <dbReference type="Proteomes" id="UP000617628"/>
    </source>
</evidence>
<proteinExistence type="inferred from homology"/>
<feature type="binding site" evidence="3 4">
    <location>
        <position position="44"/>
    </location>
    <ligand>
        <name>S-adenosyl-L-methionine</name>
        <dbReference type="ChEBI" id="CHEBI:59789"/>
    </ligand>
</feature>
<comment type="similarity">
    <text evidence="3">Belongs to the class I-like SAM-binding methyltransferase superfamily. Cx-SAM synthase family.</text>
</comment>
<evidence type="ECO:0000256" key="4">
    <source>
        <dbReference type="PIRSR" id="PIRSR006325-1"/>
    </source>
</evidence>
<dbReference type="PANTHER" id="PTHR43861:SF2">
    <property type="entry name" value="CARBOXY-S-ADENOSYL-L-METHIONINE SYNTHASE"/>
    <property type="match status" value="1"/>
</dbReference>
<dbReference type="PIRSF" id="PIRSF006325">
    <property type="entry name" value="MeTrfase_bac"/>
    <property type="match status" value="1"/>
</dbReference>
<sequence>MSENQPPKKDQVYADPRAQVDAFAFDEGVADVFDDMIRRSVPGYGMTLSLLGIIAQHYAKPGTRIYDLGCSLGAGIASMGSKLDTPDITFHGIDNSQPMLDRCRPNLADVDKRHTVELHCQNIQDTPIENASIVVLNFTLQFIPKEERHELLARICQSLVPGGILVLSEKILFDDPHIQEDLTTLHHDFKRANGYSDLEISQKRSSLENVLVPETIDAHESRLAAAGFARDEIWLQCFNFASFLAFK</sequence>
<evidence type="ECO:0000259" key="5">
    <source>
        <dbReference type="Pfam" id="PF13649"/>
    </source>
</evidence>
<evidence type="ECO:0000313" key="6">
    <source>
        <dbReference type="EMBL" id="MBK1880072.1"/>
    </source>
</evidence>
<dbReference type="RefSeq" id="WP_200358619.1">
    <property type="nucleotide sequence ID" value="NZ_JAENIL010000069.1"/>
</dbReference>
<dbReference type="Proteomes" id="UP000617628">
    <property type="component" value="Unassembled WGS sequence"/>
</dbReference>
<dbReference type="GO" id="GO:0002098">
    <property type="term" value="P:tRNA wobble uridine modification"/>
    <property type="evidence" value="ECO:0007669"/>
    <property type="project" value="InterPro"/>
</dbReference>
<keyword evidence="2 3" id="KW-0949">S-adenosyl-L-methionine</keyword>
<dbReference type="PANTHER" id="PTHR43861">
    <property type="entry name" value="TRANS-ACONITATE 2-METHYLTRANSFERASE-RELATED"/>
    <property type="match status" value="1"/>
</dbReference>
<dbReference type="Gene3D" id="3.40.50.150">
    <property type="entry name" value="Vaccinia Virus protein VP39"/>
    <property type="match status" value="1"/>
</dbReference>
<dbReference type="SUPFAM" id="SSF53335">
    <property type="entry name" value="S-adenosyl-L-methionine-dependent methyltransferases"/>
    <property type="match status" value="1"/>
</dbReference>
<feature type="binding site" evidence="3">
    <location>
        <position position="204"/>
    </location>
    <ligand>
        <name>S-adenosyl-L-methionine</name>
        <dbReference type="ChEBI" id="CHEBI:59789"/>
    </ligand>
</feature>
<dbReference type="CDD" id="cd02440">
    <property type="entry name" value="AdoMet_MTases"/>
    <property type="match status" value="1"/>
</dbReference>
<dbReference type="AlphaFoldDB" id="A0A934VS48"/>
<dbReference type="GO" id="GO:1904047">
    <property type="term" value="F:S-adenosyl-L-methionine binding"/>
    <property type="evidence" value="ECO:0007669"/>
    <property type="project" value="UniProtKB-UniRule"/>
</dbReference>
<reference evidence="6" key="1">
    <citation type="submission" date="2021-01" db="EMBL/GenBank/DDBJ databases">
        <title>Modified the classification status of verrucomicrobia.</title>
        <authorList>
            <person name="Feng X."/>
        </authorList>
    </citation>
    <scope>NUCLEOTIDE SEQUENCE</scope>
    <source>
        <strain evidence="6">KCTC 13126</strain>
    </source>
</reference>
<feature type="binding site" evidence="3 4">
    <location>
        <position position="137"/>
    </location>
    <ligand>
        <name>S-adenosyl-L-methionine</name>
        <dbReference type="ChEBI" id="CHEBI:59789"/>
    </ligand>
</feature>
<dbReference type="GO" id="GO:0016743">
    <property type="term" value="F:carboxyl- or carbamoyltransferase activity"/>
    <property type="evidence" value="ECO:0007669"/>
    <property type="project" value="UniProtKB-UniRule"/>
</dbReference>
<protein>
    <recommendedName>
        <fullName evidence="3">Carboxy-S-adenosyl-L-methionine synthase</fullName>
        <shortName evidence="3">Cx-SAM synthase</shortName>
        <ecNumber evidence="3">2.1.3.-</ecNumber>
    </recommendedName>
</protein>
<comment type="catalytic activity">
    <reaction evidence="3">
        <text>prephenate + S-adenosyl-L-methionine = carboxy-S-adenosyl-L-methionine + 3-phenylpyruvate + H2O</text>
        <dbReference type="Rhea" id="RHEA:51692"/>
        <dbReference type="ChEBI" id="CHEBI:15377"/>
        <dbReference type="ChEBI" id="CHEBI:18005"/>
        <dbReference type="ChEBI" id="CHEBI:29934"/>
        <dbReference type="ChEBI" id="CHEBI:59789"/>
        <dbReference type="ChEBI" id="CHEBI:134278"/>
    </reaction>
</comment>
<accession>A0A934VS48</accession>
<evidence type="ECO:0000256" key="3">
    <source>
        <dbReference type="HAMAP-Rule" id="MF_01589"/>
    </source>
</evidence>
<name>A0A934VS48_9BACT</name>
<comment type="caution">
    <text evidence="6">The sequence shown here is derived from an EMBL/GenBank/DDBJ whole genome shotgun (WGS) entry which is preliminary data.</text>
</comment>
<dbReference type="NCBIfam" id="TIGR00740">
    <property type="entry name" value="carboxy-S-adenosyl-L-methionine synthase CmoA"/>
    <property type="match status" value="1"/>
</dbReference>
<comment type="caution">
    <text evidence="3">Lacks conserved residue(s) required for the propagation of feature annotation.</text>
</comment>
<dbReference type="InterPro" id="IPR029063">
    <property type="entry name" value="SAM-dependent_MTases_sf"/>
</dbReference>
<dbReference type="EC" id="2.1.3.-" evidence="3"/>
<dbReference type="EMBL" id="JAENIL010000069">
    <property type="protein sequence ID" value="MBK1880072.1"/>
    <property type="molecule type" value="Genomic_DNA"/>
</dbReference>